<evidence type="ECO:0000313" key="3">
    <source>
        <dbReference type="Proteomes" id="UP000641803"/>
    </source>
</evidence>
<dbReference type="RefSeq" id="WP_191794533.1">
    <property type="nucleotide sequence ID" value="NZ_JACSQQ010000003.1"/>
</dbReference>
<dbReference type="Proteomes" id="UP000641803">
    <property type="component" value="Unassembled WGS sequence"/>
</dbReference>
<accession>A0ABR8RNF4</accession>
<reference evidence="2 3" key="1">
    <citation type="submission" date="2020-08" db="EMBL/GenBank/DDBJ databases">
        <title>A Genomic Blueprint of the Chicken Gut Microbiome.</title>
        <authorList>
            <person name="Gilroy R."/>
            <person name="Ravi A."/>
            <person name="Getino M."/>
            <person name="Pursley I."/>
            <person name="Horton D.L."/>
            <person name="Alikhan N.-F."/>
            <person name="Baker D."/>
            <person name="Gharbi K."/>
            <person name="Hall N."/>
            <person name="Watson M."/>
            <person name="Adriaenssens E.M."/>
            <person name="Foster-Nyarko E."/>
            <person name="Jarju S."/>
            <person name="Secka A."/>
            <person name="Antonio M."/>
            <person name="Oren A."/>
            <person name="Chaudhuri R."/>
            <person name="La Ragione R.M."/>
            <person name="Hildebrand F."/>
            <person name="Pallen M.J."/>
        </authorList>
    </citation>
    <scope>NUCLEOTIDE SEQUENCE [LARGE SCALE GENOMIC DNA]</scope>
    <source>
        <strain evidence="2 3">Sa4CUA1</strain>
    </source>
</reference>
<organism evidence="2 3">
    <name type="scientific">Oerskovia rustica</name>
    <dbReference type="NCBI Taxonomy" id="2762237"/>
    <lineage>
        <taxon>Bacteria</taxon>
        <taxon>Bacillati</taxon>
        <taxon>Actinomycetota</taxon>
        <taxon>Actinomycetes</taxon>
        <taxon>Micrococcales</taxon>
        <taxon>Cellulomonadaceae</taxon>
        <taxon>Oerskovia</taxon>
    </lineage>
</organism>
<protein>
    <submittedName>
        <fullName evidence="2">FBP domain-containing protein</fullName>
    </submittedName>
</protein>
<dbReference type="Pfam" id="PF16571">
    <property type="entry name" value="FBP_C"/>
    <property type="match status" value="1"/>
</dbReference>
<dbReference type="EMBL" id="JACSQQ010000003">
    <property type="protein sequence ID" value="MBD7949298.1"/>
    <property type="molecule type" value="Genomic_DNA"/>
</dbReference>
<dbReference type="InterPro" id="IPR032330">
    <property type="entry name" value="EF-G-binding_C"/>
</dbReference>
<feature type="domain" description="Elongation factor G-binding protein C-terminal treble-clef zinc-finger" evidence="1">
    <location>
        <begin position="9"/>
        <end position="163"/>
    </location>
</feature>
<proteinExistence type="predicted"/>
<name>A0ABR8RNF4_9CELL</name>
<evidence type="ECO:0000259" key="1">
    <source>
        <dbReference type="Pfam" id="PF16571"/>
    </source>
</evidence>
<gene>
    <name evidence="2" type="ORF">H9652_02600</name>
</gene>
<keyword evidence="3" id="KW-1185">Reference proteome</keyword>
<evidence type="ECO:0000313" key="2">
    <source>
        <dbReference type="EMBL" id="MBD7949298.1"/>
    </source>
</evidence>
<sequence>MRPLTRQETRHAFRNTTTQETKVLRLPATFDTLDWSRLDYLGWRDPRSPLRAYLVALVDDVPHGVMLRQSATRNELASRAVMCVLCRFTRRFNEVALFSAARAGADKRARLDTLGIYVCVDLDCHTNVHSTPLPGPLDPPAAEIVASRRDGLRTRTSAFVRSVVMQ</sequence>
<comment type="caution">
    <text evidence="2">The sequence shown here is derived from an EMBL/GenBank/DDBJ whole genome shotgun (WGS) entry which is preliminary data.</text>
</comment>